<feature type="region of interest" description="Disordered" evidence="1">
    <location>
        <begin position="23"/>
        <end position="66"/>
    </location>
</feature>
<keyword evidence="3" id="KW-1185">Reference proteome</keyword>
<reference evidence="2 3" key="1">
    <citation type="journal article" date="2019" name="Int. J. Syst. Evol. Microbiol.">
        <title>The Global Catalogue of Microorganisms (GCM) 10K type strain sequencing project: providing services to taxonomists for standard genome sequencing and annotation.</title>
        <authorList>
            <consortium name="The Broad Institute Genomics Platform"/>
            <consortium name="The Broad Institute Genome Sequencing Center for Infectious Disease"/>
            <person name="Wu L."/>
            <person name="Ma J."/>
        </authorList>
    </citation>
    <scope>NUCLEOTIDE SEQUENCE [LARGE SCALE GENOMIC DNA]</scope>
    <source>
        <strain evidence="2 3">JCM 19585</strain>
    </source>
</reference>
<proteinExistence type="predicted"/>
<dbReference type="Proteomes" id="UP000628840">
    <property type="component" value="Unassembled WGS sequence"/>
</dbReference>
<evidence type="ECO:0000313" key="3">
    <source>
        <dbReference type="Proteomes" id="UP000628840"/>
    </source>
</evidence>
<dbReference type="EMBL" id="BMPF01000007">
    <property type="protein sequence ID" value="GGL44324.1"/>
    <property type="molecule type" value="Genomic_DNA"/>
</dbReference>
<accession>A0A830F6L6</accession>
<gene>
    <name evidence="2" type="ORF">GCM10009037_29670</name>
</gene>
<evidence type="ECO:0000256" key="1">
    <source>
        <dbReference type="SAM" id="MobiDB-lite"/>
    </source>
</evidence>
<protein>
    <submittedName>
        <fullName evidence="2">Uncharacterized protein</fullName>
    </submittedName>
</protein>
<evidence type="ECO:0000313" key="2">
    <source>
        <dbReference type="EMBL" id="GGL44324.1"/>
    </source>
</evidence>
<feature type="compositionally biased region" description="Polar residues" evidence="1">
    <location>
        <begin position="146"/>
        <end position="160"/>
    </location>
</feature>
<sequence>MKRRQILKIGVTSGVALTGLGTAAARRRSHDGPAGQESGEFEVSESSSQEVNKVRQSSPYQDITGDLPRRANLFNFDRAKTVRKKGEGDSYKLAVPIQGAESFDPVSATEGLHAHVNSDIDEVDIVARYEGLADERSDSGPAAAQNLESASTISASTSPQGGKRSEP</sequence>
<organism evidence="2 3">
    <name type="scientific">Halarchaeum grantii</name>
    <dbReference type="NCBI Taxonomy" id="1193105"/>
    <lineage>
        <taxon>Archaea</taxon>
        <taxon>Methanobacteriati</taxon>
        <taxon>Methanobacteriota</taxon>
        <taxon>Stenosarchaea group</taxon>
        <taxon>Halobacteria</taxon>
        <taxon>Halobacteriales</taxon>
        <taxon>Halobacteriaceae</taxon>
    </lineage>
</organism>
<name>A0A830F6L6_9EURY</name>
<feature type="region of interest" description="Disordered" evidence="1">
    <location>
        <begin position="134"/>
        <end position="167"/>
    </location>
</feature>
<comment type="caution">
    <text evidence="2">The sequence shown here is derived from an EMBL/GenBank/DDBJ whole genome shotgun (WGS) entry which is preliminary data.</text>
</comment>
<dbReference type="AlphaFoldDB" id="A0A830F6L6"/>